<dbReference type="PROSITE" id="PS50110">
    <property type="entry name" value="RESPONSE_REGULATORY"/>
    <property type="match status" value="1"/>
</dbReference>
<dbReference type="InterPro" id="IPR046947">
    <property type="entry name" value="LytR-like"/>
</dbReference>
<dbReference type="Gene3D" id="3.40.50.2300">
    <property type="match status" value="1"/>
</dbReference>
<feature type="domain" description="Response regulatory" evidence="2">
    <location>
        <begin position="3"/>
        <end position="114"/>
    </location>
</feature>
<dbReference type="InterPro" id="IPR001789">
    <property type="entry name" value="Sig_transdc_resp-reg_receiver"/>
</dbReference>
<evidence type="ECO:0000259" key="3">
    <source>
        <dbReference type="PROSITE" id="PS50930"/>
    </source>
</evidence>
<dbReference type="SMART" id="SM00448">
    <property type="entry name" value="REC"/>
    <property type="match status" value="1"/>
</dbReference>
<dbReference type="OrthoDB" id="1646880at2"/>
<dbReference type="Gene3D" id="2.40.50.1020">
    <property type="entry name" value="LytTr DNA-binding domain"/>
    <property type="match status" value="1"/>
</dbReference>
<keyword evidence="1" id="KW-0597">Phosphoprotein</keyword>
<dbReference type="Pfam" id="PF04397">
    <property type="entry name" value="LytTR"/>
    <property type="match status" value="1"/>
</dbReference>
<dbReference type="Proteomes" id="UP000240572">
    <property type="component" value="Unassembled WGS sequence"/>
</dbReference>
<organism evidence="4 5">
    <name type="scientific">Taibaiella chishuiensis</name>
    <dbReference type="NCBI Taxonomy" id="1434707"/>
    <lineage>
        <taxon>Bacteria</taxon>
        <taxon>Pseudomonadati</taxon>
        <taxon>Bacteroidota</taxon>
        <taxon>Chitinophagia</taxon>
        <taxon>Chitinophagales</taxon>
        <taxon>Chitinophagaceae</taxon>
        <taxon>Taibaiella</taxon>
    </lineage>
</organism>
<dbReference type="PANTHER" id="PTHR37299">
    <property type="entry name" value="TRANSCRIPTIONAL REGULATOR-RELATED"/>
    <property type="match status" value="1"/>
</dbReference>
<dbReference type="PANTHER" id="PTHR37299:SF1">
    <property type="entry name" value="STAGE 0 SPORULATION PROTEIN A HOMOLOG"/>
    <property type="match status" value="1"/>
</dbReference>
<dbReference type="AlphaFoldDB" id="A0A2P8CXS0"/>
<dbReference type="SMART" id="SM00850">
    <property type="entry name" value="LytTR"/>
    <property type="match status" value="1"/>
</dbReference>
<dbReference type="SUPFAM" id="SSF52172">
    <property type="entry name" value="CheY-like"/>
    <property type="match status" value="1"/>
</dbReference>
<evidence type="ECO:0000259" key="2">
    <source>
        <dbReference type="PROSITE" id="PS50110"/>
    </source>
</evidence>
<dbReference type="EMBL" id="PYGD01000010">
    <property type="protein sequence ID" value="PSK89774.1"/>
    <property type="molecule type" value="Genomic_DNA"/>
</dbReference>
<dbReference type="RefSeq" id="WP_106524697.1">
    <property type="nucleotide sequence ID" value="NZ_PYGD01000010.1"/>
</dbReference>
<evidence type="ECO:0000256" key="1">
    <source>
        <dbReference type="PROSITE-ProRule" id="PRU00169"/>
    </source>
</evidence>
<reference evidence="4 5" key="1">
    <citation type="submission" date="2018-03" db="EMBL/GenBank/DDBJ databases">
        <title>Genomic Encyclopedia of Type Strains, Phase III (KMG-III): the genomes of soil and plant-associated and newly described type strains.</title>
        <authorList>
            <person name="Whitman W."/>
        </authorList>
    </citation>
    <scope>NUCLEOTIDE SEQUENCE [LARGE SCALE GENOMIC DNA]</scope>
    <source>
        <strain evidence="4 5">CGMCC 1.12700</strain>
    </source>
</reference>
<dbReference type="Pfam" id="PF00072">
    <property type="entry name" value="Response_reg"/>
    <property type="match status" value="1"/>
</dbReference>
<proteinExistence type="predicted"/>
<gene>
    <name evidence="4" type="ORF">B0I18_11073</name>
</gene>
<accession>A0A2P8CXS0</accession>
<name>A0A2P8CXS0_9BACT</name>
<feature type="modified residue" description="4-aspartylphosphate" evidence="1">
    <location>
        <position position="54"/>
    </location>
</feature>
<dbReference type="GO" id="GO:0003677">
    <property type="term" value="F:DNA binding"/>
    <property type="evidence" value="ECO:0007669"/>
    <property type="project" value="InterPro"/>
</dbReference>
<evidence type="ECO:0000313" key="5">
    <source>
        <dbReference type="Proteomes" id="UP000240572"/>
    </source>
</evidence>
<evidence type="ECO:0000313" key="4">
    <source>
        <dbReference type="EMBL" id="PSK89774.1"/>
    </source>
</evidence>
<dbReference type="InterPro" id="IPR007492">
    <property type="entry name" value="LytTR_DNA-bd_dom"/>
</dbReference>
<comment type="caution">
    <text evidence="4">The sequence shown here is derived from an EMBL/GenBank/DDBJ whole genome shotgun (WGS) entry which is preliminary data.</text>
</comment>
<keyword evidence="5" id="KW-1185">Reference proteome</keyword>
<feature type="domain" description="HTH LytTR-type" evidence="3">
    <location>
        <begin position="137"/>
        <end position="235"/>
    </location>
</feature>
<dbReference type="PROSITE" id="PS50930">
    <property type="entry name" value="HTH_LYTTR"/>
    <property type="match status" value="1"/>
</dbReference>
<dbReference type="GO" id="GO:0000156">
    <property type="term" value="F:phosphorelay response regulator activity"/>
    <property type="evidence" value="ECO:0007669"/>
    <property type="project" value="InterPro"/>
</dbReference>
<sequence length="241" mass="27352">MISCMVIDDEPLAVELLKDYVEKIPFLELVYAGSEPVTALDILSRQPADLIFLDIQMPDITGLQFMKIVAGRSRVIFTTAYSEYALDGYEFNAIDYLLKPVTFERFYASALKARTLIEPAKAPEVVAVAPAAELDYIFVKTDSKIIKVFLKDILFIEALKDYIAIHTLQEKLIVLDNLKDIHAGLPGDRFIRVHRSFVISAGHIDTIERNRIFIREHVIPVGDSYREFLQSLLKGRQFGGR</sequence>
<protein>
    <submittedName>
        <fullName evidence="4">LytTR family two component transcriptional regulator</fullName>
    </submittedName>
</protein>
<dbReference type="InterPro" id="IPR011006">
    <property type="entry name" value="CheY-like_superfamily"/>
</dbReference>